<dbReference type="PANTHER" id="PTHR43537:SF24">
    <property type="entry name" value="GLUCONATE OPERON TRANSCRIPTIONAL REPRESSOR"/>
    <property type="match status" value="1"/>
</dbReference>
<name>A0A0U1NSZ6_9BACI</name>
<dbReference type="InterPro" id="IPR036390">
    <property type="entry name" value="WH_DNA-bd_sf"/>
</dbReference>
<dbReference type="Gene3D" id="1.10.10.10">
    <property type="entry name" value="Winged helix-like DNA-binding domain superfamily/Winged helix DNA-binding domain"/>
    <property type="match status" value="1"/>
</dbReference>
<dbReference type="SMART" id="SM00895">
    <property type="entry name" value="FCD"/>
    <property type="match status" value="1"/>
</dbReference>
<dbReference type="PRINTS" id="PR00033">
    <property type="entry name" value="HTHASNC"/>
</dbReference>
<dbReference type="PANTHER" id="PTHR43537">
    <property type="entry name" value="TRANSCRIPTIONAL REGULATOR, GNTR FAMILY"/>
    <property type="match status" value="1"/>
</dbReference>
<keyword evidence="1" id="KW-0805">Transcription regulation</keyword>
<dbReference type="SUPFAM" id="SSF48008">
    <property type="entry name" value="GntR ligand-binding domain-like"/>
    <property type="match status" value="1"/>
</dbReference>
<dbReference type="InterPro" id="IPR008920">
    <property type="entry name" value="TF_FadR/GntR_C"/>
</dbReference>
<evidence type="ECO:0000256" key="1">
    <source>
        <dbReference type="ARBA" id="ARBA00023015"/>
    </source>
</evidence>
<dbReference type="AlphaFoldDB" id="A0A0U1NSZ6"/>
<sequence length="246" mass="28060">MNKAYKQKSQLNKIVMKSNMRYIGFMEKDIIKPIKRLSFRDEVYQTLKKSIINLELQPEERLNDKELAERFGISRTPVREALKRLEDEGLVESLPGSSTRVAPLKLEEAKNAFTVVAVLHALAARIACPLLKETDLEELEFSNKALLLSIEKGDVIKAIEADTAFHNVFLDVAGNPEILFALERSIPKIQRLEISQFITQKGLYSVEQHNQIISACKNQECEIVVRLVEENWLSLGELLTQLTEPR</sequence>
<dbReference type="CDD" id="cd07377">
    <property type="entry name" value="WHTH_GntR"/>
    <property type="match status" value="1"/>
</dbReference>
<dbReference type="InterPro" id="IPR011711">
    <property type="entry name" value="GntR_C"/>
</dbReference>
<dbReference type="Pfam" id="PF00392">
    <property type="entry name" value="GntR"/>
    <property type="match status" value="1"/>
</dbReference>
<dbReference type="InterPro" id="IPR000485">
    <property type="entry name" value="AsnC-type_HTH_dom"/>
</dbReference>
<gene>
    <name evidence="5" type="ORF">BN000_01064</name>
</gene>
<protein>
    <submittedName>
        <fullName evidence="5">Transcriptional regulator</fullName>
    </submittedName>
</protein>
<dbReference type="Gene3D" id="1.20.120.530">
    <property type="entry name" value="GntR ligand-binding domain-like"/>
    <property type="match status" value="1"/>
</dbReference>
<dbReference type="PROSITE" id="PS50949">
    <property type="entry name" value="HTH_GNTR"/>
    <property type="match status" value="1"/>
</dbReference>
<dbReference type="GO" id="GO:0043565">
    <property type="term" value="F:sequence-specific DNA binding"/>
    <property type="evidence" value="ECO:0007669"/>
    <property type="project" value="InterPro"/>
</dbReference>
<dbReference type="Pfam" id="PF07729">
    <property type="entry name" value="FCD"/>
    <property type="match status" value="1"/>
</dbReference>
<evidence type="ECO:0000259" key="4">
    <source>
        <dbReference type="PROSITE" id="PS50949"/>
    </source>
</evidence>
<proteinExistence type="predicted"/>
<dbReference type="GO" id="GO:0003700">
    <property type="term" value="F:DNA-binding transcription factor activity"/>
    <property type="evidence" value="ECO:0007669"/>
    <property type="project" value="InterPro"/>
</dbReference>
<dbReference type="InterPro" id="IPR036388">
    <property type="entry name" value="WH-like_DNA-bd_sf"/>
</dbReference>
<dbReference type="SUPFAM" id="SSF46785">
    <property type="entry name" value="Winged helix' DNA-binding domain"/>
    <property type="match status" value="1"/>
</dbReference>
<evidence type="ECO:0000256" key="3">
    <source>
        <dbReference type="ARBA" id="ARBA00023163"/>
    </source>
</evidence>
<reference evidence="6" key="1">
    <citation type="submission" date="2015-05" db="EMBL/GenBank/DDBJ databases">
        <authorList>
            <person name="Urmite Genomes"/>
        </authorList>
    </citation>
    <scope>NUCLEOTIDE SEQUENCE [LARGE SCALE GENOMIC DNA]</scope>
    <source>
        <strain evidence="6">LF1</strain>
    </source>
</reference>
<feature type="domain" description="HTH gntR-type" evidence="4">
    <location>
        <begin position="37"/>
        <end position="104"/>
    </location>
</feature>
<dbReference type="InterPro" id="IPR000524">
    <property type="entry name" value="Tscrpt_reg_HTH_GntR"/>
</dbReference>
<dbReference type="STRING" id="1499688.BN000_01064"/>
<dbReference type="EMBL" id="CVRB01000001">
    <property type="protein sequence ID" value="CRK81164.1"/>
    <property type="molecule type" value="Genomic_DNA"/>
</dbReference>
<accession>A0A0U1NSZ6</accession>
<keyword evidence="2" id="KW-0238">DNA-binding</keyword>
<evidence type="ECO:0000256" key="2">
    <source>
        <dbReference type="ARBA" id="ARBA00023125"/>
    </source>
</evidence>
<evidence type="ECO:0000313" key="6">
    <source>
        <dbReference type="Proteomes" id="UP000199087"/>
    </source>
</evidence>
<keyword evidence="3" id="KW-0804">Transcription</keyword>
<dbReference type="Proteomes" id="UP000199087">
    <property type="component" value="Unassembled WGS sequence"/>
</dbReference>
<keyword evidence="6" id="KW-1185">Reference proteome</keyword>
<organism evidence="5 6">
    <name type="scientific">Neobacillus massiliamazoniensis</name>
    <dbReference type="NCBI Taxonomy" id="1499688"/>
    <lineage>
        <taxon>Bacteria</taxon>
        <taxon>Bacillati</taxon>
        <taxon>Bacillota</taxon>
        <taxon>Bacilli</taxon>
        <taxon>Bacillales</taxon>
        <taxon>Bacillaceae</taxon>
        <taxon>Neobacillus</taxon>
    </lineage>
</organism>
<evidence type="ECO:0000313" key="5">
    <source>
        <dbReference type="EMBL" id="CRK81164.1"/>
    </source>
</evidence>
<dbReference type="PRINTS" id="PR00035">
    <property type="entry name" value="HTHGNTR"/>
</dbReference>
<dbReference type="SMART" id="SM00345">
    <property type="entry name" value="HTH_GNTR"/>
    <property type="match status" value="1"/>
</dbReference>